<sequence>MVRRSDRFIASSKLFNSVAATGLGKLLNTIATRRNEASRLAPD</sequence>
<proteinExistence type="predicted"/>
<accession>M5S269</accession>
<protein>
    <submittedName>
        <fullName evidence="1">Uncharacterized protein</fullName>
    </submittedName>
</protein>
<dbReference type="Proteomes" id="UP000011991">
    <property type="component" value="Unassembled WGS sequence"/>
</dbReference>
<reference evidence="1 2" key="1">
    <citation type="journal article" date="2013" name="Mar. Genomics">
        <title>Expression of sulfatases in Rhodopirellula baltica and the diversity of sulfatases in the genus Rhodopirellula.</title>
        <authorList>
            <person name="Wegner C.E."/>
            <person name="Richter-Heitmann T."/>
            <person name="Klindworth A."/>
            <person name="Klockow C."/>
            <person name="Richter M."/>
            <person name="Achstetter T."/>
            <person name="Glockner F.O."/>
            <person name="Harder J."/>
        </authorList>
    </citation>
    <scope>NUCLEOTIDE SEQUENCE [LARGE SCALE GENOMIC DNA]</scope>
    <source>
        <strain evidence="1 2">SM1</strain>
    </source>
</reference>
<dbReference type="PATRIC" id="fig|1265738.3.peg.1321"/>
<comment type="caution">
    <text evidence="1">The sequence shown here is derived from an EMBL/GenBank/DDBJ whole genome shotgun (WGS) entry which is preliminary data.</text>
</comment>
<gene>
    <name evidence="1" type="ORF">RMSM_01334</name>
</gene>
<dbReference type="EMBL" id="ANOG01000200">
    <property type="protein sequence ID" value="EMI21727.1"/>
    <property type="molecule type" value="Genomic_DNA"/>
</dbReference>
<evidence type="ECO:0000313" key="1">
    <source>
        <dbReference type="EMBL" id="EMI21727.1"/>
    </source>
</evidence>
<organism evidence="1 2">
    <name type="scientific">Rhodopirellula maiorica SM1</name>
    <dbReference type="NCBI Taxonomy" id="1265738"/>
    <lineage>
        <taxon>Bacteria</taxon>
        <taxon>Pseudomonadati</taxon>
        <taxon>Planctomycetota</taxon>
        <taxon>Planctomycetia</taxon>
        <taxon>Pirellulales</taxon>
        <taxon>Pirellulaceae</taxon>
        <taxon>Novipirellula</taxon>
    </lineage>
</organism>
<keyword evidence="2" id="KW-1185">Reference proteome</keyword>
<evidence type="ECO:0000313" key="2">
    <source>
        <dbReference type="Proteomes" id="UP000011991"/>
    </source>
</evidence>
<name>M5S269_9BACT</name>
<dbReference type="AlphaFoldDB" id="M5S269"/>